<feature type="region of interest" description="Disordered" evidence="1">
    <location>
        <begin position="354"/>
        <end position="404"/>
    </location>
</feature>
<feature type="compositionally biased region" description="Low complexity" evidence="1">
    <location>
        <begin position="470"/>
        <end position="488"/>
    </location>
</feature>
<evidence type="ECO:0000313" key="3">
    <source>
        <dbReference type="EMBL" id="MCP2333783.1"/>
    </source>
</evidence>
<dbReference type="EMBL" id="AUBJ02000001">
    <property type="protein sequence ID" value="MCP2333783.1"/>
    <property type="molecule type" value="Genomic_DNA"/>
</dbReference>
<feature type="region of interest" description="Disordered" evidence="1">
    <location>
        <begin position="235"/>
        <end position="254"/>
    </location>
</feature>
<sequence>MSSRTSRTLKAAVMAAGLAAAGAGTGAAAAAEHTDGTTDLPYVPKELGVEVPLNTCGPLVYHPFGTEVVPCLDTEAKLSVPNVLTAPGHAVEAIAHGLARDAQSPQSPLEPGATSAFTTAIGEQLNELSGLTRTRPDIEVGVAPQNIGLLEDTKSEKLVHAHVWERPEVHSGFSAVDTAVEVTAVEGYNLDPELNLNPVTQQVGQATQQLQVHRLLSTPPVRELPVVGPAADRVVSGGGETLRSTASGLGETAGQARRNLSELDAAGTLGETAGALRGVADAAGAHVSGTAPAARGLVDRLPGADRFDVPQDGLAGLASAARQEQTPGEADEPSTPMTSTVTTLSDNLSGVLDLLPGQEEAPGDGGTQAGGDTNARILPDLRLPDLGLPRLPGQTPAATADQQVSEIPHSVVENGTAATGRLLSGVDLPELASSLPVGEAATTERLLPDRTLPTLPLRTERSPETPQTLPAPADQPQAAAGGAEAAQDPAERPQVLPAAADTQHNESSGVLGTAQNVLSHAAGFAPMTGTLPLD</sequence>
<dbReference type="RefSeq" id="WP_155886151.1">
    <property type="nucleotide sequence ID" value="NZ_AUBJ02000001.1"/>
</dbReference>
<feature type="chain" id="PRO_5046349398" description="Secreted protein" evidence="2">
    <location>
        <begin position="31"/>
        <end position="534"/>
    </location>
</feature>
<feature type="compositionally biased region" description="Low complexity" evidence="1">
    <location>
        <begin position="378"/>
        <end position="393"/>
    </location>
</feature>
<feature type="region of interest" description="Disordered" evidence="1">
    <location>
        <begin position="448"/>
        <end position="508"/>
    </location>
</feature>
<feature type="signal peptide" evidence="2">
    <location>
        <begin position="1"/>
        <end position="30"/>
    </location>
</feature>
<name>A0ABT1JMN5_ACTCY</name>
<evidence type="ECO:0000256" key="2">
    <source>
        <dbReference type="SAM" id="SignalP"/>
    </source>
</evidence>
<feature type="compositionally biased region" description="Low complexity" evidence="1">
    <location>
        <begin position="448"/>
        <end position="457"/>
    </location>
</feature>
<evidence type="ECO:0008006" key="5">
    <source>
        <dbReference type="Google" id="ProtNLM"/>
    </source>
</evidence>
<evidence type="ECO:0000313" key="4">
    <source>
        <dbReference type="Proteomes" id="UP000791080"/>
    </source>
</evidence>
<gene>
    <name evidence="3" type="ORF">G443_004053</name>
</gene>
<proteinExistence type="predicted"/>
<protein>
    <recommendedName>
        <fullName evidence="5">Secreted protein</fullName>
    </recommendedName>
</protein>
<reference evidence="3 4" key="1">
    <citation type="submission" date="2013-07" db="EMBL/GenBank/DDBJ databases">
        <authorList>
            <consortium name="DOE Joint Genome Institute"/>
            <person name="Reeve W."/>
            <person name="Huntemann M."/>
            <person name="Han J."/>
            <person name="Chen A."/>
            <person name="Kyrpides N."/>
            <person name="Mavromatis K."/>
            <person name="Markowitz V."/>
            <person name="Palaniappan K."/>
            <person name="Ivanova N."/>
            <person name="Schaumberg A."/>
            <person name="Pati A."/>
            <person name="Liolios K."/>
            <person name="Nordberg H.P."/>
            <person name="Cantor M.N."/>
            <person name="Hua S.X."/>
            <person name="Woyke T."/>
        </authorList>
    </citation>
    <scope>NUCLEOTIDE SEQUENCE [LARGE SCALE GENOMIC DNA]</scope>
    <source>
        <strain evidence="3 4">DSM 43889</strain>
    </source>
</reference>
<keyword evidence="4" id="KW-1185">Reference proteome</keyword>
<comment type="caution">
    <text evidence="3">The sequence shown here is derived from an EMBL/GenBank/DDBJ whole genome shotgun (WGS) entry which is preliminary data.</text>
</comment>
<organism evidence="3 4">
    <name type="scientific">Actinoalloteichus caeruleus DSM 43889</name>
    <dbReference type="NCBI Taxonomy" id="1120930"/>
    <lineage>
        <taxon>Bacteria</taxon>
        <taxon>Bacillati</taxon>
        <taxon>Actinomycetota</taxon>
        <taxon>Actinomycetes</taxon>
        <taxon>Pseudonocardiales</taxon>
        <taxon>Pseudonocardiaceae</taxon>
        <taxon>Actinoalloteichus</taxon>
        <taxon>Actinoalloteichus cyanogriseus</taxon>
    </lineage>
</organism>
<feature type="region of interest" description="Disordered" evidence="1">
    <location>
        <begin position="319"/>
        <end position="342"/>
    </location>
</feature>
<accession>A0ABT1JMN5</accession>
<reference evidence="3 4" key="2">
    <citation type="submission" date="2022-06" db="EMBL/GenBank/DDBJ databases">
        <title>Genomic Encyclopedia of Type Strains, Phase I: the one thousand microbial genomes (KMG-I) project.</title>
        <authorList>
            <person name="Kyrpides N."/>
        </authorList>
    </citation>
    <scope>NUCLEOTIDE SEQUENCE [LARGE SCALE GENOMIC DNA]</scope>
    <source>
        <strain evidence="3 4">DSM 43889</strain>
    </source>
</reference>
<keyword evidence="2" id="KW-0732">Signal</keyword>
<dbReference type="Proteomes" id="UP000791080">
    <property type="component" value="Unassembled WGS sequence"/>
</dbReference>
<evidence type="ECO:0000256" key="1">
    <source>
        <dbReference type="SAM" id="MobiDB-lite"/>
    </source>
</evidence>